<dbReference type="EMBL" id="JAUHJS010000001">
    <property type="protein sequence ID" value="MDN4163922.1"/>
    <property type="molecule type" value="Genomic_DNA"/>
</dbReference>
<dbReference type="EC" id="3.1.2.-" evidence="1"/>
<dbReference type="PANTHER" id="PTHR31793">
    <property type="entry name" value="4-HYDROXYBENZOYL-COA THIOESTERASE FAMILY MEMBER"/>
    <property type="match status" value="1"/>
</dbReference>
<dbReference type="SUPFAM" id="SSF54637">
    <property type="entry name" value="Thioesterase/thiol ester dehydrase-isomerase"/>
    <property type="match status" value="1"/>
</dbReference>
<dbReference type="RefSeq" id="WP_320002451.1">
    <property type="nucleotide sequence ID" value="NZ_JAUHJS010000001.1"/>
</dbReference>
<dbReference type="Gene3D" id="3.10.129.10">
    <property type="entry name" value="Hotdog Thioesterase"/>
    <property type="match status" value="1"/>
</dbReference>
<reference evidence="1" key="1">
    <citation type="submission" date="2023-06" db="EMBL/GenBank/DDBJ databases">
        <title>Cytophagales bacterium Strain LB-30, isolated from soil.</title>
        <authorList>
            <person name="Liu B."/>
        </authorList>
    </citation>
    <scope>NUCLEOTIDE SEQUENCE</scope>
    <source>
        <strain evidence="1">LB-30</strain>
    </source>
</reference>
<organism evidence="1 2">
    <name type="scientific">Shiella aurantiaca</name>
    <dbReference type="NCBI Taxonomy" id="3058365"/>
    <lineage>
        <taxon>Bacteria</taxon>
        <taxon>Pseudomonadati</taxon>
        <taxon>Bacteroidota</taxon>
        <taxon>Cytophagia</taxon>
        <taxon>Cytophagales</taxon>
        <taxon>Shiellaceae</taxon>
        <taxon>Shiella</taxon>
    </lineage>
</organism>
<dbReference type="Proteomes" id="UP001168552">
    <property type="component" value="Unassembled WGS sequence"/>
</dbReference>
<keyword evidence="1" id="KW-0378">Hydrolase</keyword>
<dbReference type="Pfam" id="PF13279">
    <property type="entry name" value="4HBT_2"/>
    <property type="match status" value="1"/>
</dbReference>
<dbReference type="InterPro" id="IPR029069">
    <property type="entry name" value="HotDog_dom_sf"/>
</dbReference>
<evidence type="ECO:0000313" key="1">
    <source>
        <dbReference type="EMBL" id="MDN4163922.1"/>
    </source>
</evidence>
<evidence type="ECO:0000313" key="2">
    <source>
        <dbReference type="Proteomes" id="UP001168552"/>
    </source>
</evidence>
<keyword evidence="2" id="KW-1185">Reference proteome</keyword>
<protein>
    <submittedName>
        <fullName evidence="1">Thioesterase family protein</fullName>
        <ecNumber evidence="1">3.1.2.-</ecNumber>
    </submittedName>
</protein>
<accession>A0ABT8F0G8</accession>
<sequence length="133" mass="15258">MQAIFQHSITIQASDIDSLGHVNNVVYLRYVQEVAEAHWETCASDELKKAHLWVVLRHEIDYKAPAFLGQSLLGRTWVEKADGAKVWRYVHLLEVDSGKLVAQAKTLWCLLDAVTKRPKRITEEIDTVFDQSR</sequence>
<gene>
    <name evidence="1" type="ORF">QWY31_00335</name>
</gene>
<name>A0ABT8F0G8_9BACT</name>
<dbReference type="CDD" id="cd00586">
    <property type="entry name" value="4HBT"/>
    <property type="match status" value="1"/>
</dbReference>
<proteinExistence type="predicted"/>
<dbReference type="GO" id="GO:0016787">
    <property type="term" value="F:hydrolase activity"/>
    <property type="evidence" value="ECO:0007669"/>
    <property type="project" value="UniProtKB-KW"/>
</dbReference>
<dbReference type="PANTHER" id="PTHR31793:SF24">
    <property type="entry name" value="LONG-CHAIN ACYL-COA THIOESTERASE FADM"/>
    <property type="match status" value="1"/>
</dbReference>
<comment type="caution">
    <text evidence="1">The sequence shown here is derived from an EMBL/GenBank/DDBJ whole genome shotgun (WGS) entry which is preliminary data.</text>
</comment>
<dbReference type="InterPro" id="IPR050563">
    <property type="entry name" value="4-hydroxybenzoyl-CoA_TE"/>
</dbReference>